<protein>
    <recommendedName>
        <fullName evidence="3 13">Flagellar biosynthetic protein FlhB</fullName>
    </recommendedName>
</protein>
<keyword evidence="7 13" id="KW-1005">Bacterial flagellum biogenesis</keyword>
<evidence type="ECO:0000256" key="10">
    <source>
        <dbReference type="ARBA" id="ARBA00023136"/>
    </source>
</evidence>
<dbReference type="Proteomes" id="UP000243807">
    <property type="component" value="Chromosome"/>
</dbReference>
<evidence type="ECO:0000256" key="1">
    <source>
        <dbReference type="ARBA" id="ARBA00004651"/>
    </source>
</evidence>
<evidence type="ECO:0000256" key="13">
    <source>
        <dbReference type="RuleBase" id="RU364091"/>
    </source>
</evidence>
<dbReference type="PANTHER" id="PTHR30531:SF12">
    <property type="entry name" value="FLAGELLAR BIOSYNTHETIC PROTEIN FLHB"/>
    <property type="match status" value="1"/>
</dbReference>
<dbReference type="InterPro" id="IPR029025">
    <property type="entry name" value="T3SS_substrate_exporter_C"/>
</dbReference>
<sequence length="379" mass="41270">MAAGDDFQERTEQATPKRLREAREKGQVPRSRELSTMAVVLAAAGGLLIFGPHLAQGLLAQMRDGLSLNRGMVTHSDLLIPALFEAIRNALWLVTPLLALLVVASLLASVALGGLNFSIQSLAFKPERLDPLKGLGRVFSANGLMELVKALVKFLLVGGLAVLLLWYDAPRLLALGSLPLNPALMQAGFLLGWGFVLLASTLILIAAVDTPFQLWQHAKQLRMTRQEVRDEFKETEGKPELKSRQRALQREIAQRRMMEEVPRADVVVTNPTHYAVALRYEEQGATAPTVVAKGRGEIAARIRERAEAHSVPVYSAPPLARSLYAHARLGEEIPTALYIAVAQLLAYVYQLKAGQAEAGARLDLPIPAELEVPATGEPD</sequence>
<keyword evidence="8 13" id="KW-0653">Protein transport</keyword>
<dbReference type="STRING" id="1765967.BW247_07885"/>
<evidence type="ECO:0000313" key="16">
    <source>
        <dbReference type="Proteomes" id="UP000243807"/>
    </source>
</evidence>
<name>A0A1P8UGR2_9GAMM</name>
<evidence type="ECO:0000256" key="12">
    <source>
        <dbReference type="ARBA" id="ARBA00025078"/>
    </source>
</evidence>
<feature type="transmembrane region" description="Helical" evidence="13">
    <location>
        <begin position="34"/>
        <end position="55"/>
    </location>
</feature>
<keyword evidence="15" id="KW-0969">Cilium</keyword>
<dbReference type="EMBL" id="CP019434">
    <property type="protein sequence ID" value="APZ43022.1"/>
    <property type="molecule type" value="Genomic_DNA"/>
</dbReference>
<evidence type="ECO:0000256" key="7">
    <source>
        <dbReference type="ARBA" id="ARBA00022795"/>
    </source>
</evidence>
<evidence type="ECO:0000256" key="11">
    <source>
        <dbReference type="ARBA" id="ARBA00023225"/>
    </source>
</evidence>
<evidence type="ECO:0000256" key="8">
    <source>
        <dbReference type="ARBA" id="ARBA00022927"/>
    </source>
</evidence>
<dbReference type="PANTHER" id="PTHR30531">
    <property type="entry name" value="FLAGELLAR BIOSYNTHETIC PROTEIN FLHB"/>
    <property type="match status" value="1"/>
</dbReference>
<organism evidence="15 16">
    <name type="scientific">Acidihalobacter ferrooxydans</name>
    <dbReference type="NCBI Taxonomy" id="1765967"/>
    <lineage>
        <taxon>Bacteria</taxon>
        <taxon>Pseudomonadati</taxon>
        <taxon>Pseudomonadota</taxon>
        <taxon>Gammaproteobacteria</taxon>
        <taxon>Chromatiales</taxon>
        <taxon>Ectothiorhodospiraceae</taxon>
        <taxon>Acidihalobacter</taxon>
    </lineage>
</organism>
<keyword evidence="15" id="KW-0282">Flagellum</keyword>
<dbReference type="GO" id="GO:0005886">
    <property type="term" value="C:plasma membrane"/>
    <property type="evidence" value="ECO:0007669"/>
    <property type="project" value="UniProtKB-SubCell"/>
</dbReference>
<keyword evidence="15" id="KW-0966">Cell projection</keyword>
<feature type="region of interest" description="Disordered" evidence="14">
    <location>
        <begin position="1"/>
        <end position="30"/>
    </location>
</feature>
<proteinExistence type="inferred from homology"/>
<evidence type="ECO:0000256" key="4">
    <source>
        <dbReference type="ARBA" id="ARBA00022448"/>
    </source>
</evidence>
<feature type="transmembrane region" description="Helical" evidence="13">
    <location>
        <begin position="90"/>
        <end position="115"/>
    </location>
</feature>
<evidence type="ECO:0000256" key="6">
    <source>
        <dbReference type="ARBA" id="ARBA00022692"/>
    </source>
</evidence>
<feature type="compositionally biased region" description="Basic and acidic residues" evidence="14">
    <location>
        <begin position="18"/>
        <end position="30"/>
    </location>
</feature>
<reference evidence="15 16" key="1">
    <citation type="submission" date="2017-01" db="EMBL/GenBank/DDBJ databases">
        <title>Draft sequence of Acidihalobacter ferrooxidans strain DSM 14175 (strain V8).</title>
        <authorList>
            <person name="Khaleque H.N."/>
            <person name="Ramsay J.P."/>
            <person name="Murphy R.J.T."/>
            <person name="Kaksonen A.H."/>
            <person name="Boxall N.J."/>
            <person name="Watkin E.L.J."/>
        </authorList>
    </citation>
    <scope>NUCLEOTIDE SEQUENCE [LARGE SCALE GENOMIC DNA]</scope>
    <source>
        <strain evidence="15 16">V8</strain>
    </source>
</reference>
<dbReference type="OrthoDB" id="9807950at2"/>
<keyword evidence="16" id="KW-1185">Reference proteome</keyword>
<dbReference type="KEGG" id="afy:BW247_07885"/>
<dbReference type="Gene3D" id="3.40.1690.10">
    <property type="entry name" value="secretion proteins EscU"/>
    <property type="match status" value="1"/>
</dbReference>
<dbReference type="SUPFAM" id="SSF160544">
    <property type="entry name" value="EscU C-terminal domain-like"/>
    <property type="match status" value="1"/>
</dbReference>
<dbReference type="GO" id="GO:0044780">
    <property type="term" value="P:bacterial-type flagellum assembly"/>
    <property type="evidence" value="ECO:0007669"/>
    <property type="project" value="InterPro"/>
</dbReference>
<comment type="function">
    <text evidence="12 13">Required for formation of the rod structure in the basal body of the flagellar apparatus. Together with FliI and FliH, may constitute the export apparatus of flagellin.</text>
</comment>
<evidence type="ECO:0000256" key="9">
    <source>
        <dbReference type="ARBA" id="ARBA00022989"/>
    </source>
</evidence>
<keyword evidence="10 13" id="KW-0472">Membrane</keyword>
<feature type="transmembrane region" description="Helical" evidence="13">
    <location>
        <begin position="147"/>
        <end position="167"/>
    </location>
</feature>
<dbReference type="GO" id="GO:0009306">
    <property type="term" value="P:protein secretion"/>
    <property type="evidence" value="ECO:0007669"/>
    <property type="project" value="InterPro"/>
</dbReference>
<dbReference type="AlphaFoldDB" id="A0A1P8UGR2"/>
<keyword evidence="4 13" id="KW-0813">Transport</keyword>
<gene>
    <name evidence="13" type="primary">flhB</name>
    <name evidence="15" type="ORF">BW247_07885</name>
</gene>
<dbReference type="Gene3D" id="6.10.250.2080">
    <property type="match status" value="1"/>
</dbReference>
<evidence type="ECO:0000256" key="14">
    <source>
        <dbReference type="SAM" id="MobiDB-lite"/>
    </source>
</evidence>
<dbReference type="PRINTS" id="PR00950">
    <property type="entry name" value="TYPE3IMSPROT"/>
</dbReference>
<keyword evidence="5 13" id="KW-1003">Cell membrane</keyword>
<dbReference type="InterPro" id="IPR006136">
    <property type="entry name" value="FlhB"/>
</dbReference>
<comment type="subcellular location">
    <subcellularLocation>
        <location evidence="1">Cell membrane</location>
        <topology evidence="1">Multi-pass membrane protein</topology>
    </subcellularLocation>
</comment>
<evidence type="ECO:0000313" key="15">
    <source>
        <dbReference type="EMBL" id="APZ43022.1"/>
    </source>
</evidence>
<evidence type="ECO:0000256" key="2">
    <source>
        <dbReference type="ARBA" id="ARBA00010690"/>
    </source>
</evidence>
<dbReference type="InterPro" id="IPR006135">
    <property type="entry name" value="T3SS_substrate_exporter"/>
</dbReference>
<dbReference type="RefSeq" id="WP_076836670.1">
    <property type="nucleotide sequence ID" value="NZ_CP019434.1"/>
</dbReference>
<keyword evidence="6 13" id="KW-0812">Transmembrane</keyword>
<comment type="similarity">
    <text evidence="2 13">Belongs to the type III secretion exporter family.</text>
</comment>
<feature type="transmembrane region" description="Helical" evidence="13">
    <location>
        <begin position="187"/>
        <end position="208"/>
    </location>
</feature>
<keyword evidence="9 13" id="KW-1133">Transmembrane helix</keyword>
<keyword evidence="11 13" id="KW-1006">Bacterial flagellum protein export</keyword>
<evidence type="ECO:0000256" key="3">
    <source>
        <dbReference type="ARBA" id="ARBA00021622"/>
    </source>
</evidence>
<dbReference type="Pfam" id="PF01312">
    <property type="entry name" value="Bac_export_2"/>
    <property type="match status" value="1"/>
</dbReference>
<dbReference type="NCBIfam" id="TIGR00328">
    <property type="entry name" value="flhB"/>
    <property type="match status" value="1"/>
</dbReference>
<evidence type="ECO:0000256" key="5">
    <source>
        <dbReference type="ARBA" id="ARBA00022475"/>
    </source>
</evidence>
<accession>A0A1P8UGR2</accession>